<dbReference type="SUPFAM" id="SSF57535">
    <property type="entry name" value="Complement control module/SCR domain"/>
    <property type="match status" value="1"/>
</dbReference>
<feature type="compositionally biased region" description="Low complexity" evidence="5">
    <location>
        <begin position="599"/>
        <end position="619"/>
    </location>
</feature>
<dbReference type="Gene3D" id="2.10.70.10">
    <property type="entry name" value="Complement Module, domain 1"/>
    <property type="match status" value="1"/>
</dbReference>
<feature type="compositionally biased region" description="Low complexity" evidence="5">
    <location>
        <begin position="562"/>
        <end position="574"/>
    </location>
</feature>
<proteinExistence type="predicted"/>
<feature type="domain" description="Sushi" evidence="7">
    <location>
        <begin position="1222"/>
        <end position="1274"/>
    </location>
</feature>
<feature type="compositionally biased region" description="Polar residues" evidence="5">
    <location>
        <begin position="627"/>
        <end position="636"/>
    </location>
</feature>
<evidence type="ECO:0000256" key="5">
    <source>
        <dbReference type="SAM" id="MobiDB-lite"/>
    </source>
</evidence>
<comment type="caution">
    <text evidence="8">The sequence shown here is derived from an EMBL/GenBank/DDBJ whole genome shotgun (WGS) entry which is preliminary data.</text>
</comment>
<feature type="chain" id="PRO_5021797890" description="Sushi domain-containing protein" evidence="6">
    <location>
        <begin position="21"/>
        <end position="1597"/>
    </location>
</feature>
<dbReference type="SMART" id="SM00032">
    <property type="entry name" value="CCP"/>
    <property type="match status" value="2"/>
</dbReference>
<dbReference type="EMBL" id="VCGU01000005">
    <property type="protein sequence ID" value="TRY75545.1"/>
    <property type="molecule type" value="Genomic_DNA"/>
</dbReference>
<dbReference type="InterPro" id="IPR015915">
    <property type="entry name" value="Kelch-typ_b-propeller"/>
</dbReference>
<feature type="region of interest" description="Disordered" evidence="5">
    <location>
        <begin position="514"/>
        <end position="544"/>
    </location>
</feature>
<comment type="caution">
    <text evidence="3">Lacks conserved residue(s) required for the propagation of feature annotation.</text>
</comment>
<keyword evidence="6" id="KW-0732">Signal</keyword>
<dbReference type="PROSITE" id="PS50923">
    <property type="entry name" value="SUSHI"/>
    <property type="match status" value="1"/>
</dbReference>
<evidence type="ECO:0000313" key="9">
    <source>
        <dbReference type="Proteomes" id="UP000318571"/>
    </source>
</evidence>
<organism evidence="8 9">
    <name type="scientific">Tigriopus californicus</name>
    <name type="common">Marine copepod</name>
    <dbReference type="NCBI Taxonomy" id="6832"/>
    <lineage>
        <taxon>Eukaryota</taxon>
        <taxon>Metazoa</taxon>
        <taxon>Ecdysozoa</taxon>
        <taxon>Arthropoda</taxon>
        <taxon>Crustacea</taxon>
        <taxon>Multicrustacea</taxon>
        <taxon>Hexanauplia</taxon>
        <taxon>Copepoda</taxon>
        <taxon>Harpacticoida</taxon>
        <taxon>Harpacticidae</taxon>
        <taxon>Tigriopus</taxon>
    </lineage>
</organism>
<feature type="compositionally biased region" description="Low complexity" evidence="5">
    <location>
        <begin position="637"/>
        <end position="653"/>
    </location>
</feature>
<feature type="signal peptide" evidence="6">
    <location>
        <begin position="1"/>
        <end position="20"/>
    </location>
</feature>
<dbReference type="Gene3D" id="3.50.4.10">
    <property type="entry name" value="Hepatocyte Growth Factor"/>
    <property type="match status" value="1"/>
</dbReference>
<keyword evidence="3" id="KW-0768">Sushi</keyword>
<dbReference type="Pfam" id="PF01344">
    <property type="entry name" value="Kelch_1"/>
    <property type="match status" value="2"/>
</dbReference>
<keyword evidence="1" id="KW-0880">Kelch repeat</keyword>
<evidence type="ECO:0000259" key="7">
    <source>
        <dbReference type="PROSITE" id="PS50923"/>
    </source>
</evidence>
<dbReference type="Pfam" id="PF00084">
    <property type="entry name" value="Sushi"/>
    <property type="match status" value="1"/>
</dbReference>
<dbReference type="STRING" id="6832.A0A553PCZ0"/>
<feature type="compositionally biased region" description="Polar residues" evidence="5">
    <location>
        <begin position="517"/>
        <end position="534"/>
    </location>
</feature>
<evidence type="ECO:0000313" key="8">
    <source>
        <dbReference type="EMBL" id="TRY75545.1"/>
    </source>
</evidence>
<dbReference type="CDD" id="cd00033">
    <property type="entry name" value="CCP"/>
    <property type="match status" value="1"/>
</dbReference>
<accession>A0A553PCZ0</accession>
<dbReference type="SUPFAM" id="SSF117281">
    <property type="entry name" value="Kelch motif"/>
    <property type="match status" value="1"/>
</dbReference>
<evidence type="ECO:0000256" key="2">
    <source>
        <dbReference type="ARBA" id="ARBA00023157"/>
    </source>
</evidence>
<gene>
    <name evidence="8" type="ORF">TCAL_07386</name>
</gene>
<keyword evidence="9" id="KW-1185">Reference proteome</keyword>
<dbReference type="Proteomes" id="UP000318571">
    <property type="component" value="Chromosome 2"/>
</dbReference>
<feature type="region of interest" description="Disordered" evidence="5">
    <location>
        <begin position="562"/>
        <end position="653"/>
    </location>
</feature>
<dbReference type="InterPro" id="IPR006652">
    <property type="entry name" value="Kelch_1"/>
</dbReference>
<evidence type="ECO:0000256" key="4">
    <source>
        <dbReference type="SAM" id="Coils"/>
    </source>
</evidence>
<evidence type="ECO:0000256" key="1">
    <source>
        <dbReference type="ARBA" id="ARBA00022441"/>
    </source>
</evidence>
<dbReference type="Gene3D" id="2.120.10.80">
    <property type="entry name" value="Kelch-type beta propeller"/>
    <property type="match status" value="1"/>
</dbReference>
<feature type="region of interest" description="Disordered" evidence="5">
    <location>
        <begin position="422"/>
        <end position="445"/>
    </location>
</feature>
<sequence length="1597" mass="177615">MFPWPLQALLLLLLLTSVFSAEAIEAATRVAATALTTDGTEDHKCISQYACNVQGPNLLGFFSPQNPARKSIQESINDCHEACKTHSNCTHFTWYDDRGAFPNTCYLYASCPSRNTQCHDCFSGLRDCAPMYKTCPAIENDYGGTWFCFPEISSTSRPVDHGTRCIFQCPQHTTYHMCHDGQWSRPPGEKMCTCPPIGNHRNEEKEGKMLCWPPQDLNQPANPGAYCIHACHGHPKHELHCHHGQWTSNPHGMTCHETAPIPQRLNSSRSIQSGEQILKHTVEQMMRNEGHDPATFGRGTSHHSFQYFKKPMETSPPTYAPKYNLIHYHPVHRDVIKDYQVTQLPPQSVSHLPRANHDVHQQYHYPSLPKDNSSPSFSKSLRYGVPNYGYTHYLTPKPVDGGDLPPVKKRYEYKLLEEPVPNLPTPQRLTFQTTSPPSTSTTSDHMDELEEDLHTLMELYESIVSTEAAFEVFHNDSEPSHPERLVSNAPIVSTLPSRPNVVELTTSVPVGIAAGRTQESTPTQQPATHNTTSRIPAMPAHFSSLPPRAQISQLLDLTSVSTTTSSSTSTSSTTKAPPVPVHFPSLPLRAQVSQLSDLTTSSTTTNSPIPITTEIPVEPAHFPSLSPRAQVSQLQLSTTASTTTSTPTSTTSATSIVPAHFSSLPLRAQVSQLHVPLSETTSTSTTTTATATTSSKTSTLTVTTATATSQAELLSSTKTTNRLSNFEALPPRPQVSALDFQSTTERLSKFLSQLNQQEEEQTNVEHEFVPERQALAPQLAVGHMVPDRHGHLRHKPNFHQVGNSESFQYFHLHDPRTTKQITRAPSPPPTKTYSYRVNPSKTPIIKYNSPYTTKRTLAYKHTKPPKKAYPAVLQRGPTIGTPRPRTTKHSFKYFTPRAAQGNISIHHFSTPRNKAAPKTSYAKTNRPQTTTFLTTASTQLVPKEHVKDLPRTAQPAFKEFTDQMMQPSTPAGQTHVEQVKPQLHTPEHFYASLAPFGPSRDSPLTFSAKTLVKQLPSRNPDKSNPFLQGGFNEVTTERESFSTPLYRSHVDGVIFAEHKTKKEKEQATKQSPEVRTLPQRPLHDDIQEEASQNGARPVKKIPRLSESIDFEIVKPVSKQAFLDFGTFKKTQAIGGKQKRKIGKDLGIPNNPDQNTIPHGDEIHFEGSESLSNSTFSKFQIIKQTVNVYPDDNWQPSLPKAKVVDPNEPPLCQHPAPVTNGQLRCHGPQPKENHYIPGSHCSLLCQPGYASVKKWQATCGKDGAWHSSAALRCEETVAVLIGGWNPENGTLRDVEVFDANSSSDCANLKLAPLPQARRGLIAGWIDGRIIACGGHNNTQEHNLCWQYEPWSDQWHDLDKTLGKERHFAAYATIDSKLIALGGRDGRAKPMAIGTVEELDPSWTWMERPQLKLSQERAYHCAVPLNDDTLVVSGGYSYNSVVGMTEAYNLTTDSQWRSLGNANLHQPRYLHSCAQVSTGPNSNDYTVIVAGGYANDYLNSTEVFDPILQSWTQVGDLEVPRQGAQMGFLNGMPTIMGGFYDMNKFPKILEQYDKDTKRWRTLIHELQIPRRYFALVQVPRSVLKCSVSANSISNSKNDI</sequence>
<evidence type="ECO:0000256" key="3">
    <source>
        <dbReference type="PROSITE-ProRule" id="PRU00302"/>
    </source>
</evidence>
<evidence type="ECO:0000256" key="6">
    <source>
        <dbReference type="SAM" id="SignalP"/>
    </source>
</evidence>
<protein>
    <recommendedName>
        <fullName evidence="7">Sushi domain-containing protein</fullName>
    </recommendedName>
</protein>
<keyword evidence="4" id="KW-0175">Coiled coil</keyword>
<name>A0A553PCZ0_TIGCA</name>
<feature type="compositionally biased region" description="Low complexity" evidence="5">
    <location>
        <begin position="433"/>
        <end position="443"/>
    </location>
</feature>
<dbReference type="PANTHER" id="PTHR45632">
    <property type="entry name" value="LD33804P"/>
    <property type="match status" value="1"/>
</dbReference>
<feature type="region of interest" description="Disordered" evidence="5">
    <location>
        <begin position="1060"/>
        <end position="1082"/>
    </location>
</feature>
<dbReference type="InterPro" id="IPR035976">
    <property type="entry name" value="Sushi/SCR/CCP_sf"/>
</dbReference>
<keyword evidence="2" id="KW-1015">Disulfide bond</keyword>
<dbReference type="InterPro" id="IPR000436">
    <property type="entry name" value="Sushi_SCR_CCP_dom"/>
</dbReference>
<feature type="coiled-coil region" evidence="4">
    <location>
        <begin position="740"/>
        <end position="767"/>
    </location>
</feature>
<reference evidence="8 9" key="1">
    <citation type="journal article" date="2018" name="Nat. Ecol. Evol.">
        <title>Genomic signatures of mitonuclear coevolution across populations of Tigriopus californicus.</title>
        <authorList>
            <person name="Barreto F.S."/>
            <person name="Watson E.T."/>
            <person name="Lima T.G."/>
            <person name="Willett C.S."/>
            <person name="Edmands S."/>
            <person name="Li W."/>
            <person name="Burton R.S."/>
        </authorList>
    </citation>
    <scope>NUCLEOTIDE SEQUENCE [LARGE SCALE GENOMIC DNA]</scope>
    <source>
        <strain evidence="8 9">San Diego</strain>
    </source>
</reference>
<dbReference type="SMART" id="SM00612">
    <property type="entry name" value="Kelch"/>
    <property type="match status" value="5"/>
</dbReference>